<comment type="caution">
    <text evidence="1">The sequence shown here is derived from an EMBL/GenBank/DDBJ whole genome shotgun (WGS) entry which is preliminary data.</text>
</comment>
<reference evidence="1 2" key="1">
    <citation type="submission" date="2017-12" db="EMBL/GenBank/DDBJ databases">
        <title>Comparative genomics of Botrytis spp.</title>
        <authorList>
            <person name="Valero-Jimenez C.A."/>
            <person name="Tapia P."/>
            <person name="Veloso J."/>
            <person name="Silva-Moreno E."/>
            <person name="Staats M."/>
            <person name="Valdes J.H."/>
            <person name="Van Kan J.A.L."/>
        </authorList>
    </citation>
    <scope>NUCLEOTIDE SEQUENCE [LARGE SCALE GENOMIC DNA]</scope>
    <source>
        <strain evidence="1 2">Bh0001</strain>
    </source>
</reference>
<evidence type="ECO:0000313" key="2">
    <source>
        <dbReference type="Proteomes" id="UP000297814"/>
    </source>
</evidence>
<protein>
    <submittedName>
        <fullName evidence="1">Uncharacterized protein</fullName>
    </submittedName>
</protein>
<sequence>MSNPSNDFGDSPAPSPLYDPFAGKVFEVNTLVYWTNPTYLIWTPSVPVSIRATILRKYEKPVVPAYSSACIDQSRRLSQTKAGDMDDWYDIMLFNGATKYRVNGKELSWRPVSEGLENSH</sequence>
<keyword evidence="2" id="KW-1185">Reference proteome</keyword>
<dbReference type="AlphaFoldDB" id="A0A4Z1GK42"/>
<dbReference type="Proteomes" id="UP000297814">
    <property type="component" value="Unassembled WGS sequence"/>
</dbReference>
<accession>A0A4Z1GK42</accession>
<organism evidence="1 2">
    <name type="scientific">Botrytis hyacinthi</name>
    <dbReference type="NCBI Taxonomy" id="278943"/>
    <lineage>
        <taxon>Eukaryota</taxon>
        <taxon>Fungi</taxon>
        <taxon>Dikarya</taxon>
        <taxon>Ascomycota</taxon>
        <taxon>Pezizomycotina</taxon>
        <taxon>Leotiomycetes</taxon>
        <taxon>Helotiales</taxon>
        <taxon>Sclerotiniaceae</taxon>
        <taxon>Botrytis</taxon>
    </lineage>
</organism>
<evidence type="ECO:0000313" key="1">
    <source>
        <dbReference type="EMBL" id="TGO35842.1"/>
    </source>
</evidence>
<name>A0A4Z1GK42_9HELO</name>
<proteinExistence type="predicted"/>
<gene>
    <name evidence="1" type="ORF">BHYA_0144g00110</name>
</gene>
<dbReference type="EMBL" id="PQXK01000144">
    <property type="protein sequence ID" value="TGO35842.1"/>
    <property type="molecule type" value="Genomic_DNA"/>
</dbReference>